<organism evidence="1 2">
    <name type="scientific">Puccinia graminis f. sp. tritici (strain CRL 75-36-700-3 / race SCCL)</name>
    <name type="common">Black stem rust fungus</name>
    <dbReference type="NCBI Taxonomy" id="418459"/>
    <lineage>
        <taxon>Eukaryota</taxon>
        <taxon>Fungi</taxon>
        <taxon>Dikarya</taxon>
        <taxon>Basidiomycota</taxon>
        <taxon>Pucciniomycotina</taxon>
        <taxon>Pucciniomycetes</taxon>
        <taxon>Pucciniales</taxon>
        <taxon>Pucciniaceae</taxon>
        <taxon>Puccinia</taxon>
    </lineage>
</organism>
<sequence length="51" mass="5790">MSQEVYCSDSKFFKRIKILLTVDEGRKGFSSSLSSFEPEKQYGKCGFNGKT</sequence>
<dbReference type="GeneID" id="13542531"/>
<reference evidence="2" key="1">
    <citation type="journal article" date="2011" name="Proc. Natl. Acad. Sci. U.S.A.">
        <title>Obligate biotrophy features unraveled by the genomic analysis of rust fungi.</title>
        <authorList>
            <person name="Duplessis S."/>
            <person name="Cuomo C.A."/>
            <person name="Lin Y.-C."/>
            <person name="Aerts A."/>
            <person name="Tisserant E."/>
            <person name="Veneault-Fourrey C."/>
            <person name="Joly D.L."/>
            <person name="Hacquard S."/>
            <person name="Amselem J."/>
            <person name="Cantarel B.L."/>
            <person name="Chiu R."/>
            <person name="Coutinho P.M."/>
            <person name="Feau N."/>
            <person name="Field M."/>
            <person name="Frey P."/>
            <person name="Gelhaye E."/>
            <person name="Goldberg J."/>
            <person name="Grabherr M.G."/>
            <person name="Kodira C.D."/>
            <person name="Kohler A."/>
            <person name="Kuees U."/>
            <person name="Lindquist E.A."/>
            <person name="Lucas S.M."/>
            <person name="Mago R."/>
            <person name="Mauceli E."/>
            <person name="Morin E."/>
            <person name="Murat C."/>
            <person name="Pangilinan J.L."/>
            <person name="Park R."/>
            <person name="Pearson M."/>
            <person name="Quesneville H."/>
            <person name="Rouhier N."/>
            <person name="Sakthikumar S."/>
            <person name="Salamov A.A."/>
            <person name="Schmutz J."/>
            <person name="Selles B."/>
            <person name="Shapiro H."/>
            <person name="Tanguay P."/>
            <person name="Tuskan G.A."/>
            <person name="Henrissat B."/>
            <person name="Van de Peer Y."/>
            <person name="Rouze P."/>
            <person name="Ellis J.G."/>
            <person name="Dodds P.N."/>
            <person name="Schein J.E."/>
            <person name="Zhong S."/>
            <person name="Hamelin R.C."/>
            <person name="Grigoriev I.V."/>
            <person name="Szabo L.J."/>
            <person name="Martin F."/>
        </authorList>
    </citation>
    <scope>NUCLEOTIDE SEQUENCE [LARGE SCALE GENOMIC DNA]</scope>
    <source>
        <strain evidence="2">CRL 75-36-700-3 / race SCCL</strain>
    </source>
</reference>
<dbReference type="AlphaFoldDB" id="H6QNW7"/>
<proteinExistence type="predicted"/>
<name>H6QNW7_PUCGT</name>
<dbReference type="KEGG" id="pgr:PGTG_20628"/>
<gene>
    <name evidence="1" type="ORF">PGTG_20628</name>
</gene>
<keyword evidence="2" id="KW-1185">Reference proteome</keyword>
<accession>H6QNW7</accession>
<dbReference type="Proteomes" id="UP000008783">
    <property type="component" value="Unassembled WGS sequence"/>
</dbReference>
<dbReference type="RefSeq" id="XP_003890823.1">
    <property type="nucleotide sequence ID" value="XM_003890774.1"/>
</dbReference>
<protein>
    <submittedName>
        <fullName evidence="1">Uncharacterized protein</fullName>
    </submittedName>
</protein>
<dbReference type="VEuPathDB" id="FungiDB:PGTG_20628"/>
<evidence type="ECO:0000313" key="2">
    <source>
        <dbReference type="Proteomes" id="UP000008783"/>
    </source>
</evidence>
<dbReference type="InParanoid" id="H6QNW7"/>
<dbReference type="EMBL" id="DS178262">
    <property type="protein sequence ID" value="EHS62506.1"/>
    <property type="molecule type" value="Genomic_DNA"/>
</dbReference>
<evidence type="ECO:0000313" key="1">
    <source>
        <dbReference type="EMBL" id="EHS62506.1"/>
    </source>
</evidence>
<dbReference type="HOGENOM" id="CLU_3107457_0_0_1"/>